<gene>
    <name evidence="2" type="ORF">Ccrd_004590</name>
</gene>
<dbReference type="EMBL" id="LEKV01004777">
    <property type="protein sequence ID" value="KVH93344.1"/>
    <property type="molecule type" value="Genomic_DNA"/>
</dbReference>
<dbReference type="PANTHER" id="PTHR34835:SF90">
    <property type="entry name" value="AMINOTRANSFERASE-LIKE PLANT MOBILE DOMAIN-CONTAINING PROTEIN"/>
    <property type="match status" value="1"/>
</dbReference>
<feature type="compositionally biased region" description="Basic and acidic residues" evidence="1">
    <location>
        <begin position="575"/>
        <end position="588"/>
    </location>
</feature>
<organism evidence="2 3">
    <name type="scientific">Cynara cardunculus var. scolymus</name>
    <name type="common">Globe artichoke</name>
    <name type="synonym">Cynara scolymus</name>
    <dbReference type="NCBI Taxonomy" id="59895"/>
    <lineage>
        <taxon>Eukaryota</taxon>
        <taxon>Viridiplantae</taxon>
        <taxon>Streptophyta</taxon>
        <taxon>Embryophyta</taxon>
        <taxon>Tracheophyta</taxon>
        <taxon>Spermatophyta</taxon>
        <taxon>Magnoliopsida</taxon>
        <taxon>eudicotyledons</taxon>
        <taxon>Gunneridae</taxon>
        <taxon>Pentapetalae</taxon>
        <taxon>asterids</taxon>
        <taxon>campanulids</taxon>
        <taxon>Asterales</taxon>
        <taxon>Asteraceae</taxon>
        <taxon>Carduoideae</taxon>
        <taxon>Cardueae</taxon>
        <taxon>Carduinae</taxon>
        <taxon>Cynara</taxon>
    </lineage>
</organism>
<dbReference type="AlphaFoldDB" id="A0A103XMQ1"/>
<protein>
    <submittedName>
        <fullName evidence="2">Uncharacterized protein</fullName>
    </submittedName>
</protein>
<feature type="compositionally biased region" description="Basic and acidic residues" evidence="1">
    <location>
        <begin position="138"/>
        <end position="181"/>
    </location>
</feature>
<dbReference type="Proteomes" id="UP000243975">
    <property type="component" value="Unassembled WGS sequence"/>
</dbReference>
<proteinExistence type="predicted"/>
<comment type="caution">
    <text evidence="2">The sequence shown here is derived from an EMBL/GenBank/DDBJ whole genome shotgun (WGS) entry which is preliminary data.</text>
</comment>
<evidence type="ECO:0000256" key="1">
    <source>
        <dbReference type="SAM" id="MobiDB-lite"/>
    </source>
</evidence>
<feature type="region of interest" description="Disordered" evidence="1">
    <location>
        <begin position="565"/>
        <end position="611"/>
    </location>
</feature>
<dbReference type="Gramene" id="KVH93344">
    <property type="protein sequence ID" value="KVH93344"/>
    <property type="gene ID" value="Ccrd_004590"/>
</dbReference>
<evidence type="ECO:0000313" key="2">
    <source>
        <dbReference type="EMBL" id="KVH93344.1"/>
    </source>
</evidence>
<feature type="region of interest" description="Disordered" evidence="1">
    <location>
        <begin position="197"/>
        <end position="219"/>
    </location>
</feature>
<dbReference type="PANTHER" id="PTHR34835">
    <property type="entry name" value="OS07G0283600 PROTEIN-RELATED"/>
    <property type="match status" value="1"/>
</dbReference>
<accession>A0A103XMQ1</accession>
<evidence type="ECO:0000313" key="3">
    <source>
        <dbReference type="Proteomes" id="UP000243975"/>
    </source>
</evidence>
<sequence>MEVLMTSFFSPKTFFLGDGVNLEAAEIVGAMKFFEPPFAGVGGFKLLGFVSAVGLAKGLPLKLLLVVEFTSEFLQFLVESGEGDLLDAIFAIKQQKCKQKLSRLFLRSKLTEKPCTPLEEETVVPAGGKTSKRKRHNDKNTEKEGDTGRKEKKGEKICAKEAKRVKEKKAQSEKDKRAYSHTHDVEVDNTIRIRSSSKNVKETTAKGKKLKSTTVGGSQRKEKIEKKVVVKSTRKKKSGTMQTIRVRTTPRPLCVAIQSLNDYQKRAVEDMGFGGILKMRTYYIPSKLAFYLVDKLDTCTMELRLGQGTIKLNTKIVHDMLGTPIGGVDIYLTDPAPRKKNIKKSWRSQFAVKRVRISDVMKKVEESDNADFEFQINFLMLFLSTMAECNSCGHCNPAVLNYLTEDIDISSIDWSKYLLYADLTECKKFEVERRWPAITVWNMDYLRRREYLELKDGGFGTWPLIVDDGTEKDKSPDDFVERTTAKKDSLKNKLKEYKDCIRSKMDSILAQKQSIEMLIENAISDFPLDRDLRIMSRELQSMFGQEDISTGDVVNNETQIQLFQTPKRTAKGSKKRMDKESRDMEKSPDSTAGMQIVPGASLVDSPIWNSP</sequence>
<name>A0A103XMQ1_CYNCS</name>
<feature type="region of interest" description="Disordered" evidence="1">
    <location>
        <begin position="121"/>
        <end position="181"/>
    </location>
</feature>
<reference evidence="2 3" key="1">
    <citation type="journal article" date="2016" name="Sci. Rep.">
        <title>The genome sequence of the outbreeding globe artichoke constructed de novo incorporating a phase-aware low-pass sequencing strategy of F1 progeny.</title>
        <authorList>
            <person name="Scaglione D."/>
            <person name="Reyes-Chin-Wo S."/>
            <person name="Acquadro A."/>
            <person name="Froenicke L."/>
            <person name="Portis E."/>
            <person name="Beitel C."/>
            <person name="Tirone M."/>
            <person name="Mauro R."/>
            <person name="Lo Monaco A."/>
            <person name="Mauromicale G."/>
            <person name="Faccioli P."/>
            <person name="Cattivelli L."/>
            <person name="Rieseberg L."/>
            <person name="Michelmore R."/>
            <person name="Lanteri S."/>
        </authorList>
    </citation>
    <scope>NUCLEOTIDE SEQUENCE [LARGE SCALE GENOMIC DNA]</scope>
    <source>
        <strain evidence="2">2C</strain>
    </source>
</reference>
<keyword evidence="3" id="KW-1185">Reference proteome</keyword>